<dbReference type="InterPro" id="IPR052895">
    <property type="entry name" value="HetReg/Transcr_Mod"/>
</dbReference>
<dbReference type="EMBL" id="JAZHXI010000011">
    <property type="protein sequence ID" value="KAL2066703.1"/>
    <property type="molecule type" value="Genomic_DNA"/>
</dbReference>
<feature type="domain" description="Heterokaryon incompatibility" evidence="1">
    <location>
        <begin position="64"/>
        <end position="195"/>
    </location>
</feature>
<reference evidence="2 3" key="1">
    <citation type="journal article" date="2024" name="Commun. Biol.">
        <title>Comparative genomic analysis of thermophilic fungi reveals convergent evolutionary adaptations and gene losses.</title>
        <authorList>
            <person name="Steindorff A.S."/>
            <person name="Aguilar-Pontes M.V."/>
            <person name="Robinson A.J."/>
            <person name="Andreopoulos B."/>
            <person name="LaButti K."/>
            <person name="Kuo A."/>
            <person name="Mondo S."/>
            <person name="Riley R."/>
            <person name="Otillar R."/>
            <person name="Haridas S."/>
            <person name="Lipzen A."/>
            <person name="Grimwood J."/>
            <person name="Schmutz J."/>
            <person name="Clum A."/>
            <person name="Reid I.D."/>
            <person name="Moisan M.C."/>
            <person name="Butler G."/>
            <person name="Nguyen T.T.M."/>
            <person name="Dewar K."/>
            <person name="Conant G."/>
            <person name="Drula E."/>
            <person name="Henrissat B."/>
            <person name="Hansel C."/>
            <person name="Singer S."/>
            <person name="Hutchinson M.I."/>
            <person name="de Vries R.P."/>
            <person name="Natvig D.O."/>
            <person name="Powell A.J."/>
            <person name="Tsang A."/>
            <person name="Grigoriev I.V."/>
        </authorList>
    </citation>
    <scope>NUCLEOTIDE SEQUENCE [LARGE SCALE GENOMIC DNA]</scope>
    <source>
        <strain evidence="2 3">CBS 494.80</strain>
    </source>
</reference>
<organism evidence="2 3">
    <name type="scientific">Oculimacula yallundae</name>
    <dbReference type="NCBI Taxonomy" id="86028"/>
    <lineage>
        <taxon>Eukaryota</taxon>
        <taxon>Fungi</taxon>
        <taxon>Dikarya</taxon>
        <taxon>Ascomycota</taxon>
        <taxon>Pezizomycotina</taxon>
        <taxon>Leotiomycetes</taxon>
        <taxon>Helotiales</taxon>
        <taxon>Ploettnerulaceae</taxon>
        <taxon>Oculimacula</taxon>
    </lineage>
</organism>
<dbReference type="PANTHER" id="PTHR24148">
    <property type="entry name" value="ANKYRIN REPEAT DOMAIN-CONTAINING PROTEIN 39 HOMOLOG-RELATED"/>
    <property type="match status" value="1"/>
</dbReference>
<protein>
    <recommendedName>
        <fullName evidence="1">Heterokaryon incompatibility domain-containing protein</fullName>
    </recommendedName>
</protein>
<dbReference type="PANTHER" id="PTHR24148:SF82">
    <property type="entry name" value="HETEROKARYON INCOMPATIBILITY DOMAIN-CONTAINING PROTEIN"/>
    <property type="match status" value="1"/>
</dbReference>
<gene>
    <name evidence="2" type="ORF">VTL71DRAFT_2775</name>
</gene>
<name>A0ABR4C9T6_9HELO</name>
<evidence type="ECO:0000259" key="1">
    <source>
        <dbReference type="Pfam" id="PF06985"/>
    </source>
</evidence>
<keyword evidence="3" id="KW-1185">Reference proteome</keyword>
<proteinExistence type="predicted"/>
<dbReference type="Pfam" id="PF06985">
    <property type="entry name" value="HET"/>
    <property type="match status" value="1"/>
</dbReference>
<evidence type="ECO:0000313" key="3">
    <source>
        <dbReference type="Proteomes" id="UP001595075"/>
    </source>
</evidence>
<comment type="caution">
    <text evidence="2">The sequence shown here is derived from an EMBL/GenBank/DDBJ whole genome shotgun (WGS) entry which is preliminary data.</text>
</comment>
<dbReference type="Proteomes" id="UP001595075">
    <property type="component" value="Unassembled WGS sequence"/>
</dbReference>
<dbReference type="InterPro" id="IPR010730">
    <property type="entry name" value="HET"/>
</dbReference>
<accession>A0ABR4C9T6</accession>
<sequence>MAELADSLSRAALYLPLAANHIRILQLKSLTQSNVPGQDIHDSLIEGSLLTLSLKEIRANSGDYVALSYCWQRGRDVRPFQAAKPVIRCDGLILPIQPNLYSALCHFARQEDGPRLIWADALCIDQSNDDEKSQQVAHVGEIYSGVGSVIARLGPEGELVAELFHNDNYEMERIDDGLTFMHRCGWFQRAWTFQEICPVAGKEFISENDNNQHLAREIRFIDGVQRRERDLLFLLLCIWNRDASDKRDNAYAILGLYRGGGVVKPDYTATIRQVLVQISKAVVEHTCSLDIFKHGGIRLIKFDPSWGPRAYDDSLTIEEFNQKQDFTGGWHLPSWMPDWGSDNLNIYYPSQDINEMAKLEFPDMNPKFTLDYRWEGEHLVVAGIAIGRRFSLPDYKSIILPFPNALCSINSDIGLLRSR</sequence>
<evidence type="ECO:0000313" key="2">
    <source>
        <dbReference type="EMBL" id="KAL2066703.1"/>
    </source>
</evidence>